<dbReference type="SMART" id="SM00854">
    <property type="entry name" value="PGA_cap"/>
    <property type="match status" value="1"/>
</dbReference>
<dbReference type="Gene3D" id="3.60.21.10">
    <property type="match status" value="1"/>
</dbReference>
<feature type="domain" description="Capsule synthesis protein CapA" evidence="2">
    <location>
        <begin position="41"/>
        <end position="293"/>
    </location>
</feature>
<proteinExistence type="inferred from homology"/>
<evidence type="ECO:0000259" key="2">
    <source>
        <dbReference type="SMART" id="SM00854"/>
    </source>
</evidence>
<organism evidence="3 4">
    <name type="scientific">Streptomyces sodiiphilus</name>
    <dbReference type="NCBI Taxonomy" id="226217"/>
    <lineage>
        <taxon>Bacteria</taxon>
        <taxon>Bacillati</taxon>
        <taxon>Actinomycetota</taxon>
        <taxon>Actinomycetes</taxon>
        <taxon>Kitasatosporales</taxon>
        <taxon>Streptomycetaceae</taxon>
        <taxon>Streptomyces</taxon>
    </lineage>
</organism>
<dbReference type="PANTHER" id="PTHR33393:SF13">
    <property type="entry name" value="PGA BIOSYNTHESIS PROTEIN CAPA"/>
    <property type="match status" value="1"/>
</dbReference>
<keyword evidence="4" id="KW-1185">Reference proteome</keyword>
<gene>
    <name evidence="3" type="ORF">GCM10009716_35500</name>
</gene>
<comment type="similarity">
    <text evidence="1">Belongs to the CapA family.</text>
</comment>
<protein>
    <submittedName>
        <fullName evidence="3">CapA family protein</fullName>
    </submittedName>
</protein>
<name>A0ABP5AX10_9ACTN</name>
<dbReference type="Proteomes" id="UP001501303">
    <property type="component" value="Unassembled WGS sequence"/>
</dbReference>
<dbReference type="InterPro" id="IPR029052">
    <property type="entry name" value="Metallo-depent_PP-like"/>
</dbReference>
<dbReference type="SUPFAM" id="SSF56300">
    <property type="entry name" value="Metallo-dependent phosphatases"/>
    <property type="match status" value="1"/>
</dbReference>
<sequence>MLLVALLPVTACTGHSGAGTGAGGAPPGDDPPPVVEPREFTLVATGDILLHERLWNQARDDAAQSGAGPEDFAPQLARIAPVVSGAGLAVCHLETPLAPEGGPYRGYPMFSGPPTIVPALVSTGYDACTTASNHTFDAGAEGVDRTLDLLDSAGLAHAGSARSPEEAERTTLIEADTPAGPVTVALLSYTYGFNGIPHPGGDAWRGNLIDEDRILTDAARARKEGAEFVVAAMHWGDEYRHEPNQDQLETAPRLLASPDIDLLLGHHAHVVQPVEHIGGKWVVYGLGNLMSAHRKPGQPQQEGLLVRFTVTENRDGGGFTTTGAEYLPLLQTDAFPVGVVDVAAAVLDGGDPGTAGPGELATALERTTDIVESRGAAEHGLTLLREVSD</sequence>
<evidence type="ECO:0000256" key="1">
    <source>
        <dbReference type="ARBA" id="ARBA00005662"/>
    </source>
</evidence>
<dbReference type="RefSeq" id="WP_344263531.1">
    <property type="nucleotide sequence ID" value="NZ_BAAAMJ010000034.1"/>
</dbReference>
<evidence type="ECO:0000313" key="3">
    <source>
        <dbReference type="EMBL" id="GAA1924022.1"/>
    </source>
</evidence>
<accession>A0ABP5AX10</accession>
<dbReference type="InterPro" id="IPR052169">
    <property type="entry name" value="CW_Biosynth-Accessory"/>
</dbReference>
<dbReference type="PANTHER" id="PTHR33393">
    <property type="entry name" value="POLYGLUTAMINE SYNTHESIS ACCESSORY PROTEIN RV0574C-RELATED"/>
    <property type="match status" value="1"/>
</dbReference>
<dbReference type="Pfam" id="PF09587">
    <property type="entry name" value="PGA_cap"/>
    <property type="match status" value="1"/>
</dbReference>
<evidence type="ECO:0000313" key="4">
    <source>
        <dbReference type="Proteomes" id="UP001501303"/>
    </source>
</evidence>
<reference evidence="4" key="1">
    <citation type="journal article" date="2019" name="Int. J. Syst. Evol. Microbiol.">
        <title>The Global Catalogue of Microorganisms (GCM) 10K type strain sequencing project: providing services to taxonomists for standard genome sequencing and annotation.</title>
        <authorList>
            <consortium name="The Broad Institute Genomics Platform"/>
            <consortium name="The Broad Institute Genome Sequencing Center for Infectious Disease"/>
            <person name="Wu L."/>
            <person name="Ma J."/>
        </authorList>
    </citation>
    <scope>NUCLEOTIDE SEQUENCE [LARGE SCALE GENOMIC DNA]</scope>
    <source>
        <strain evidence="4">JCM 13581</strain>
    </source>
</reference>
<comment type="caution">
    <text evidence="3">The sequence shown here is derived from an EMBL/GenBank/DDBJ whole genome shotgun (WGS) entry which is preliminary data.</text>
</comment>
<dbReference type="EMBL" id="BAAAMJ010000034">
    <property type="protein sequence ID" value="GAA1924022.1"/>
    <property type="molecule type" value="Genomic_DNA"/>
</dbReference>
<dbReference type="CDD" id="cd07381">
    <property type="entry name" value="MPP_CapA"/>
    <property type="match status" value="1"/>
</dbReference>
<dbReference type="InterPro" id="IPR019079">
    <property type="entry name" value="Capsule_synth_CapA"/>
</dbReference>